<reference evidence="1" key="1">
    <citation type="submission" date="2018-04" db="EMBL/GenBank/DDBJ databases">
        <title>Draft genome sequence of the Candidatus Spirobacillus cienkowskii, a pathogen of freshwater Daphnia species, reconstructed from hemolymph metagenomic reads.</title>
        <authorList>
            <person name="Bresciani L."/>
            <person name="Lemos L.N."/>
            <person name="Wale N."/>
            <person name="Lin J.Y."/>
            <person name="Fernandes G.R."/>
            <person name="Duffy M.A."/>
            <person name="Rodrigues J.M."/>
        </authorList>
    </citation>
    <scope>NUCLEOTIDE SEQUENCE [LARGE SCALE GENOMIC DNA]</scope>
    <source>
        <strain evidence="1">Binning01</strain>
    </source>
</reference>
<gene>
    <name evidence="1" type="ORF">DCC88_12285</name>
</gene>
<evidence type="ECO:0008006" key="3">
    <source>
        <dbReference type="Google" id="ProtNLM"/>
    </source>
</evidence>
<feature type="non-terminal residue" evidence="1">
    <location>
        <position position="69"/>
    </location>
</feature>
<dbReference type="EMBL" id="QOVW01000117">
    <property type="protein sequence ID" value="RDB35023.1"/>
    <property type="molecule type" value="Genomic_DNA"/>
</dbReference>
<sequence length="69" mass="8044">MDWQSQLINVYLTTCNFFSQLSPTSFLKISPNSNPSFTDQEVVTIYIFGVLMKQKNIKDIFNFTKNFIP</sequence>
<proteinExistence type="predicted"/>
<name>A0A369KTE2_9BACT</name>
<dbReference type="AlphaFoldDB" id="A0A369KTE2"/>
<comment type="caution">
    <text evidence="1">The sequence shown here is derived from an EMBL/GenBank/DDBJ whole genome shotgun (WGS) entry which is preliminary data.</text>
</comment>
<accession>A0A369KTE2</accession>
<keyword evidence="2" id="KW-1185">Reference proteome</keyword>
<organism evidence="1 2">
    <name type="scientific">Spirobacillus cienkowskii</name>
    <dbReference type="NCBI Taxonomy" id="495820"/>
    <lineage>
        <taxon>Bacteria</taxon>
        <taxon>Pseudomonadati</taxon>
        <taxon>Bdellovibrionota</taxon>
        <taxon>Oligoflexia</taxon>
        <taxon>Silvanigrellales</taxon>
        <taxon>Spirobacillus</taxon>
    </lineage>
</organism>
<dbReference type="Proteomes" id="UP000253934">
    <property type="component" value="Unassembled WGS sequence"/>
</dbReference>
<evidence type="ECO:0000313" key="2">
    <source>
        <dbReference type="Proteomes" id="UP000253934"/>
    </source>
</evidence>
<evidence type="ECO:0000313" key="1">
    <source>
        <dbReference type="EMBL" id="RDB35023.1"/>
    </source>
</evidence>
<protein>
    <recommendedName>
        <fullName evidence="3">Transposase</fullName>
    </recommendedName>
</protein>